<feature type="compositionally biased region" description="Basic and acidic residues" evidence="1">
    <location>
        <begin position="177"/>
        <end position="189"/>
    </location>
</feature>
<name>A0A166D0V1_9AGAM</name>
<proteinExistence type="predicted"/>
<dbReference type="EMBL" id="KV428071">
    <property type="protein sequence ID" value="KZT38029.1"/>
    <property type="molecule type" value="Genomic_DNA"/>
</dbReference>
<evidence type="ECO:0008006" key="4">
    <source>
        <dbReference type="Google" id="ProtNLM"/>
    </source>
</evidence>
<evidence type="ECO:0000313" key="3">
    <source>
        <dbReference type="Proteomes" id="UP000076798"/>
    </source>
</evidence>
<dbReference type="Proteomes" id="UP000076798">
    <property type="component" value="Unassembled WGS sequence"/>
</dbReference>
<gene>
    <name evidence="2" type="ORF">SISSUDRAFT_1129124</name>
</gene>
<protein>
    <recommendedName>
        <fullName evidence="4">F-box domain-containing protein</fullName>
    </recommendedName>
</protein>
<feature type="compositionally biased region" description="Acidic residues" evidence="1">
    <location>
        <begin position="160"/>
        <end position="176"/>
    </location>
</feature>
<reference evidence="2 3" key="1">
    <citation type="journal article" date="2016" name="Mol. Biol. Evol.">
        <title>Comparative Genomics of Early-Diverging Mushroom-Forming Fungi Provides Insights into the Origins of Lignocellulose Decay Capabilities.</title>
        <authorList>
            <person name="Nagy L.G."/>
            <person name="Riley R."/>
            <person name="Tritt A."/>
            <person name="Adam C."/>
            <person name="Daum C."/>
            <person name="Floudas D."/>
            <person name="Sun H."/>
            <person name="Yadav J.S."/>
            <person name="Pangilinan J."/>
            <person name="Larsson K.H."/>
            <person name="Matsuura K."/>
            <person name="Barry K."/>
            <person name="Labutti K."/>
            <person name="Kuo R."/>
            <person name="Ohm R.A."/>
            <person name="Bhattacharya S.S."/>
            <person name="Shirouzu T."/>
            <person name="Yoshinaga Y."/>
            <person name="Martin F.M."/>
            <person name="Grigoriev I.V."/>
            <person name="Hibbett D.S."/>
        </authorList>
    </citation>
    <scope>NUCLEOTIDE SEQUENCE [LARGE SCALE GENOMIC DNA]</scope>
    <source>
        <strain evidence="2 3">HHB10207 ss-3</strain>
    </source>
</reference>
<accession>A0A166D0V1</accession>
<feature type="region of interest" description="Disordered" evidence="1">
    <location>
        <begin position="160"/>
        <end position="189"/>
    </location>
</feature>
<keyword evidence="3" id="KW-1185">Reference proteome</keyword>
<organism evidence="2 3">
    <name type="scientific">Sistotremastrum suecicum HHB10207 ss-3</name>
    <dbReference type="NCBI Taxonomy" id="1314776"/>
    <lineage>
        <taxon>Eukaryota</taxon>
        <taxon>Fungi</taxon>
        <taxon>Dikarya</taxon>
        <taxon>Basidiomycota</taxon>
        <taxon>Agaricomycotina</taxon>
        <taxon>Agaricomycetes</taxon>
        <taxon>Sistotremastrales</taxon>
        <taxon>Sistotremastraceae</taxon>
        <taxon>Sistotremastrum</taxon>
    </lineage>
</organism>
<evidence type="ECO:0000256" key="1">
    <source>
        <dbReference type="SAM" id="MobiDB-lite"/>
    </source>
</evidence>
<dbReference type="AlphaFoldDB" id="A0A166D0V1"/>
<evidence type="ECO:0000313" key="2">
    <source>
        <dbReference type="EMBL" id="KZT38029.1"/>
    </source>
</evidence>
<sequence length="597" mass="68108">MLSNIPEEIFHRIMWHHRFSHQERLALLPHREHLQIDRQFRFYTLPDFQNARLVCRLWNTWLSNDFAFWRHFCIEGEKSLAIAKIVTSRFPSHPFHIRIRVDHADIDEFHYYDYSDDSASETDDDIEDPVAEVVHVPDDVVVPDVVVQGDDDIDFEDIINDTTSEESEDSESEDSDTDGKSKVVRTEPTEKLPGPWLQEAIDLVSKILPQLEALSVRLPTQIIHNALIQWAKVGAHNLRRCSLEAADYDGRTVRDRDRYLNSANPKAHKPLPPPLAPFLSQSPILDSIIIRNYYIPICAEQDIGFDPARLERFSVTYDELDSVIIGPVGADVKARLLIPTVLEKCRVLALDLDVMAFELSFSDLDDLPDLKKVTLGHGTLTIRSSALTAPLPSVVNGCEITSLTLSNMYLSTDLDHGVSSYHDIIQFLLEEIPTLESLCLIDVRFAIDPSPNGPPQSTPRTTLLPNFKRLLIEDGTMRVGPSPLLGLIPLLKRTPSLRRLTFTWMKNHADEMENFMTGLGSMDDDAGILCPKLRLLQILVLDMYGRPRKKMVRKISDELDRAREIRRLWSAEEKCISLLTRSLPLSVFRRGYYGYLI</sequence>